<dbReference type="PANTHER" id="PTHR46313">
    <property type="match status" value="1"/>
</dbReference>
<reference evidence="2" key="1">
    <citation type="journal article" date="2014" name="Science">
        <title>Ancient hybridizations among the ancestral genomes of bread wheat.</title>
        <authorList>
            <consortium name="International Wheat Genome Sequencing Consortium,"/>
            <person name="Marcussen T."/>
            <person name="Sandve S.R."/>
            <person name="Heier L."/>
            <person name="Spannagl M."/>
            <person name="Pfeifer M."/>
            <person name="Jakobsen K.S."/>
            <person name="Wulff B.B."/>
            <person name="Steuernagel B."/>
            <person name="Mayer K.F."/>
            <person name="Olsen O.A."/>
        </authorList>
    </citation>
    <scope>NUCLEOTIDE SEQUENCE [LARGE SCALE GENOMIC DNA]</scope>
    <source>
        <strain evidence="2">cv. AL8/78</strain>
    </source>
</reference>
<protein>
    <submittedName>
        <fullName evidence="1">Uncharacterized protein</fullName>
    </submittedName>
</protein>
<dbReference type="Proteomes" id="UP000015105">
    <property type="component" value="Chromosome 5D"/>
</dbReference>
<dbReference type="EnsemblPlants" id="AET5Gv21173000.13">
    <property type="protein sequence ID" value="AET5Gv21173000.13"/>
    <property type="gene ID" value="AET5Gv21173000"/>
</dbReference>
<name>A0A453MGE1_AEGTS</name>
<reference evidence="1" key="3">
    <citation type="journal article" date="2017" name="Nature">
        <title>Genome sequence of the progenitor of the wheat D genome Aegilops tauschii.</title>
        <authorList>
            <person name="Luo M.C."/>
            <person name="Gu Y.Q."/>
            <person name="Puiu D."/>
            <person name="Wang H."/>
            <person name="Twardziok S.O."/>
            <person name="Deal K.R."/>
            <person name="Huo N."/>
            <person name="Zhu T."/>
            <person name="Wang L."/>
            <person name="Wang Y."/>
            <person name="McGuire P.E."/>
            <person name="Liu S."/>
            <person name="Long H."/>
            <person name="Ramasamy R.K."/>
            <person name="Rodriguez J.C."/>
            <person name="Van S.L."/>
            <person name="Yuan L."/>
            <person name="Wang Z."/>
            <person name="Xia Z."/>
            <person name="Xiao L."/>
            <person name="Anderson O.D."/>
            <person name="Ouyang S."/>
            <person name="Liang Y."/>
            <person name="Zimin A.V."/>
            <person name="Pertea G."/>
            <person name="Qi P."/>
            <person name="Bennetzen J.L."/>
            <person name="Dai X."/>
            <person name="Dawson M.W."/>
            <person name="Muller H.G."/>
            <person name="Kugler K."/>
            <person name="Rivarola-Duarte L."/>
            <person name="Spannagl M."/>
            <person name="Mayer K.F.X."/>
            <person name="Lu F.H."/>
            <person name="Bevan M.W."/>
            <person name="Leroy P."/>
            <person name="Li P."/>
            <person name="You F.M."/>
            <person name="Sun Q."/>
            <person name="Liu Z."/>
            <person name="Lyons E."/>
            <person name="Wicker T."/>
            <person name="Salzberg S.L."/>
            <person name="Devos K.M."/>
            <person name="Dvorak J."/>
        </authorList>
    </citation>
    <scope>NUCLEOTIDE SEQUENCE [LARGE SCALE GENOMIC DNA]</scope>
    <source>
        <strain evidence="1">cv. AL8/78</strain>
    </source>
</reference>
<reference evidence="1" key="5">
    <citation type="journal article" date="2021" name="G3 (Bethesda)">
        <title>Aegilops tauschii genome assembly Aet v5.0 features greater sequence contiguity and improved annotation.</title>
        <authorList>
            <person name="Wang L."/>
            <person name="Zhu T."/>
            <person name="Rodriguez J.C."/>
            <person name="Deal K.R."/>
            <person name="Dubcovsky J."/>
            <person name="McGuire P.E."/>
            <person name="Lux T."/>
            <person name="Spannagl M."/>
            <person name="Mayer K.F.X."/>
            <person name="Baldrich P."/>
            <person name="Meyers B.C."/>
            <person name="Huo N."/>
            <person name="Gu Y.Q."/>
            <person name="Zhou H."/>
            <person name="Devos K.M."/>
            <person name="Bennetzen J.L."/>
            <person name="Unver T."/>
            <person name="Budak H."/>
            <person name="Gulick P.J."/>
            <person name="Galiba G."/>
            <person name="Kalapos B."/>
            <person name="Nelson D.R."/>
            <person name="Li P."/>
            <person name="You F.M."/>
            <person name="Luo M.C."/>
            <person name="Dvorak J."/>
        </authorList>
    </citation>
    <scope>NUCLEOTIDE SEQUENCE [LARGE SCALE GENOMIC DNA]</scope>
    <source>
        <strain evidence="1">cv. AL8/78</strain>
    </source>
</reference>
<sequence>GPQANPLAQVLDALGESVPCASYDSWMVHVPEGQFESRIGPTDFLKVQLTCSTCQTMLG</sequence>
<proteinExistence type="predicted"/>
<evidence type="ECO:0000313" key="1">
    <source>
        <dbReference type="EnsemblPlants" id="AET5Gv21173000.13"/>
    </source>
</evidence>
<evidence type="ECO:0000313" key="2">
    <source>
        <dbReference type="Proteomes" id="UP000015105"/>
    </source>
</evidence>
<accession>A0A453MGE1</accession>
<dbReference type="Gramene" id="AET5Gv21173000.13">
    <property type="protein sequence ID" value="AET5Gv21173000.13"/>
    <property type="gene ID" value="AET5Gv21173000"/>
</dbReference>
<keyword evidence="2" id="KW-1185">Reference proteome</keyword>
<dbReference type="PANTHER" id="PTHR46313:SF1">
    <property type="entry name" value="FAD_NAD(P)-BINDING OXIDOREDUCTASE FAMILY PROTEIN"/>
    <property type="match status" value="1"/>
</dbReference>
<dbReference type="InterPro" id="IPR045892">
    <property type="entry name" value="CrtISO-like"/>
</dbReference>
<reference evidence="2" key="2">
    <citation type="journal article" date="2017" name="Nat. Plants">
        <title>The Aegilops tauschii genome reveals multiple impacts of transposons.</title>
        <authorList>
            <person name="Zhao G."/>
            <person name="Zou C."/>
            <person name="Li K."/>
            <person name="Wang K."/>
            <person name="Li T."/>
            <person name="Gao L."/>
            <person name="Zhang X."/>
            <person name="Wang H."/>
            <person name="Yang Z."/>
            <person name="Liu X."/>
            <person name="Jiang W."/>
            <person name="Mao L."/>
            <person name="Kong X."/>
            <person name="Jiao Y."/>
            <person name="Jia J."/>
        </authorList>
    </citation>
    <scope>NUCLEOTIDE SEQUENCE [LARGE SCALE GENOMIC DNA]</scope>
    <source>
        <strain evidence="2">cv. AL8/78</strain>
    </source>
</reference>
<reference evidence="1" key="4">
    <citation type="submission" date="2019-03" db="UniProtKB">
        <authorList>
            <consortium name="EnsemblPlants"/>
        </authorList>
    </citation>
    <scope>IDENTIFICATION</scope>
</reference>
<organism evidence="1 2">
    <name type="scientific">Aegilops tauschii subsp. strangulata</name>
    <name type="common">Goatgrass</name>
    <dbReference type="NCBI Taxonomy" id="200361"/>
    <lineage>
        <taxon>Eukaryota</taxon>
        <taxon>Viridiplantae</taxon>
        <taxon>Streptophyta</taxon>
        <taxon>Embryophyta</taxon>
        <taxon>Tracheophyta</taxon>
        <taxon>Spermatophyta</taxon>
        <taxon>Magnoliopsida</taxon>
        <taxon>Liliopsida</taxon>
        <taxon>Poales</taxon>
        <taxon>Poaceae</taxon>
        <taxon>BOP clade</taxon>
        <taxon>Pooideae</taxon>
        <taxon>Triticodae</taxon>
        <taxon>Triticeae</taxon>
        <taxon>Triticinae</taxon>
        <taxon>Aegilops</taxon>
    </lineage>
</organism>
<dbReference type="AlphaFoldDB" id="A0A453MGE1"/>
<dbReference type="GO" id="GO:0016116">
    <property type="term" value="P:carotenoid metabolic process"/>
    <property type="evidence" value="ECO:0007669"/>
    <property type="project" value="InterPro"/>
</dbReference>